<dbReference type="OrthoDB" id="2984333at2759"/>
<comment type="caution">
    <text evidence="2">The sequence shown here is derived from an EMBL/GenBank/DDBJ whole genome shotgun (WGS) entry which is preliminary data.</text>
</comment>
<dbReference type="Proteomes" id="UP001163046">
    <property type="component" value="Unassembled WGS sequence"/>
</dbReference>
<name>A0A9W9YLS3_9CNID</name>
<protein>
    <submittedName>
        <fullName evidence="2">Cation channel sperm-associated protein 4</fullName>
    </submittedName>
</protein>
<feature type="region of interest" description="Disordered" evidence="1">
    <location>
        <begin position="16"/>
        <end position="42"/>
    </location>
</feature>
<keyword evidence="3" id="KW-1185">Reference proteome</keyword>
<organism evidence="2 3">
    <name type="scientific">Desmophyllum pertusum</name>
    <dbReference type="NCBI Taxonomy" id="174260"/>
    <lineage>
        <taxon>Eukaryota</taxon>
        <taxon>Metazoa</taxon>
        <taxon>Cnidaria</taxon>
        <taxon>Anthozoa</taxon>
        <taxon>Hexacorallia</taxon>
        <taxon>Scleractinia</taxon>
        <taxon>Caryophylliina</taxon>
        <taxon>Caryophylliidae</taxon>
        <taxon>Desmophyllum</taxon>
    </lineage>
</organism>
<gene>
    <name evidence="2" type="primary">CATSPER4_2</name>
    <name evidence="2" type="ORF">OS493_024387</name>
</gene>
<accession>A0A9W9YLS3</accession>
<evidence type="ECO:0000256" key="1">
    <source>
        <dbReference type="SAM" id="MobiDB-lite"/>
    </source>
</evidence>
<feature type="compositionally biased region" description="Basic and acidic residues" evidence="1">
    <location>
        <begin position="25"/>
        <end position="38"/>
    </location>
</feature>
<evidence type="ECO:0000313" key="3">
    <source>
        <dbReference type="Proteomes" id="UP001163046"/>
    </source>
</evidence>
<reference evidence="2" key="1">
    <citation type="submission" date="2023-01" db="EMBL/GenBank/DDBJ databases">
        <title>Genome assembly of the deep-sea coral Lophelia pertusa.</title>
        <authorList>
            <person name="Herrera S."/>
            <person name="Cordes E."/>
        </authorList>
    </citation>
    <scope>NUCLEOTIDE SEQUENCE</scope>
    <source>
        <strain evidence="2">USNM1676648</strain>
        <tissue evidence="2">Polyp</tissue>
    </source>
</reference>
<evidence type="ECO:0000313" key="2">
    <source>
        <dbReference type="EMBL" id="KAJ7357579.1"/>
    </source>
</evidence>
<proteinExistence type="predicted"/>
<dbReference type="EMBL" id="MU827320">
    <property type="protein sequence ID" value="KAJ7357579.1"/>
    <property type="molecule type" value="Genomic_DNA"/>
</dbReference>
<sequence>MNSKFKKGVNQVRLVNKLTGGFSNDEDKGSKEPAEKPRKNPWPSLLKVEKEFHAVFHAIQNEKEELLMSKEKEEENMWDIVDLDDEAIEEYASNELLGQFLSNTVFQNWNPVCYSI</sequence>
<dbReference type="AlphaFoldDB" id="A0A9W9YLS3"/>